<dbReference type="HOGENOM" id="CLU_000217_0_0_9"/>
<organism evidence="2 3">
    <name type="scientific">Hungatella hathewayi WAL-18680</name>
    <dbReference type="NCBI Taxonomy" id="742737"/>
    <lineage>
        <taxon>Bacteria</taxon>
        <taxon>Bacillati</taxon>
        <taxon>Bacillota</taxon>
        <taxon>Clostridia</taxon>
        <taxon>Lachnospirales</taxon>
        <taxon>Lachnospiraceae</taxon>
        <taxon>Hungatella</taxon>
    </lineage>
</organism>
<evidence type="ECO:0000256" key="1">
    <source>
        <dbReference type="SAM" id="MobiDB-lite"/>
    </source>
</evidence>
<dbReference type="EMBL" id="ADLN01000096">
    <property type="protein sequence ID" value="EHI58558.1"/>
    <property type="molecule type" value="Genomic_DNA"/>
</dbReference>
<comment type="caution">
    <text evidence="2">The sequence shown here is derived from an EMBL/GenBank/DDBJ whole genome shotgun (WGS) entry which is preliminary data.</text>
</comment>
<feature type="region of interest" description="Disordered" evidence="1">
    <location>
        <begin position="393"/>
        <end position="477"/>
    </location>
</feature>
<feature type="region of interest" description="Disordered" evidence="1">
    <location>
        <begin position="750"/>
        <end position="772"/>
    </location>
</feature>
<reference evidence="2 3" key="1">
    <citation type="submission" date="2011-08" db="EMBL/GenBank/DDBJ databases">
        <title>The Genome Sequence of Clostridium hathewayi WAL-18680.</title>
        <authorList>
            <consortium name="The Broad Institute Genome Sequencing Platform"/>
            <person name="Earl A."/>
            <person name="Ward D."/>
            <person name="Feldgarden M."/>
            <person name="Gevers D."/>
            <person name="Finegold S.M."/>
            <person name="Summanen P.H."/>
            <person name="Molitoris D.R."/>
            <person name="Song M."/>
            <person name="Daigneault M."/>
            <person name="Allen-Vercoe E."/>
            <person name="Young S.K."/>
            <person name="Zeng Q."/>
            <person name="Gargeya S."/>
            <person name="Fitzgerald M."/>
            <person name="Haas B."/>
            <person name="Abouelleil A."/>
            <person name="Alvarado L."/>
            <person name="Arachchi H.M."/>
            <person name="Berlin A."/>
            <person name="Brown A."/>
            <person name="Chapman S.B."/>
            <person name="Chen Z."/>
            <person name="Dunbar C."/>
            <person name="Freedman E."/>
            <person name="Gearin G."/>
            <person name="Gellesch M."/>
            <person name="Goldberg J."/>
            <person name="Griggs A."/>
            <person name="Gujja S."/>
            <person name="Heiman D."/>
            <person name="Howarth C."/>
            <person name="Larson L."/>
            <person name="Lui A."/>
            <person name="MacDonald P.J.P."/>
            <person name="Montmayeur A."/>
            <person name="Murphy C."/>
            <person name="Neiman D."/>
            <person name="Pearson M."/>
            <person name="Priest M."/>
            <person name="Roberts A."/>
            <person name="Saif S."/>
            <person name="Shea T."/>
            <person name="Shenoy N."/>
            <person name="Sisk P."/>
            <person name="Stolte C."/>
            <person name="Sykes S."/>
            <person name="Wortman J."/>
            <person name="Nusbaum C."/>
            <person name="Birren B."/>
        </authorList>
    </citation>
    <scope>NUCLEOTIDE SEQUENCE [LARGE SCALE GENOMIC DNA]</scope>
    <source>
        <strain evidence="2 3">WAL-18680</strain>
    </source>
</reference>
<name>G5IIX9_9FIRM</name>
<feature type="compositionally biased region" description="Basic and acidic residues" evidence="1">
    <location>
        <begin position="425"/>
        <end position="434"/>
    </location>
</feature>
<accession>G5IIX9</accession>
<dbReference type="AlphaFoldDB" id="G5IIX9"/>
<keyword evidence="3" id="KW-1185">Reference proteome</keyword>
<protein>
    <recommendedName>
        <fullName evidence="4">GLUG domain-containing protein</fullName>
    </recommendedName>
</protein>
<feature type="compositionally biased region" description="Basic and acidic residues" evidence="1">
    <location>
        <begin position="252"/>
        <end position="265"/>
    </location>
</feature>
<proteinExistence type="predicted"/>
<dbReference type="PATRIC" id="fig|742737.3.peg.3496"/>
<evidence type="ECO:0000313" key="3">
    <source>
        <dbReference type="Proteomes" id="UP000005384"/>
    </source>
</evidence>
<dbReference type="Proteomes" id="UP000005384">
    <property type="component" value="Unassembled WGS sequence"/>
</dbReference>
<dbReference type="Gene3D" id="2.160.20.110">
    <property type="match status" value="3"/>
</dbReference>
<sequence length="926" mass="98955">MSHFRLHMKEKEKHYLLAAAAGILLAAVVAGYVAHSIGTARAKSRETVLIYTEEELEQYLLDTESEEYNLNGNYRLEEDLELGWLYQSIGTNAEPFTGSIDGNGHVISGLTRPLFGVLENAKVENLFLSGADITHPSIYFDGERYVDGYGALAAYAVGTEIENCGMEGEIHTQTPIETGFLLEKASPADAEEEKEEKITKEVEESWNGVGWEGEQTSEGGQTGEPGLEGNKENGPGMENEPESDVEAGTNESKSEEIESGGRIEAESGAEVEAGEENSSNEGTEAEVGGNAGAEPEIGTEEITGAEPEIGTEEITGAEPGTETGENTGAESEAGTKENIGAEPEMSAGEHEESVTGMAVRSAAGTAPTSETVGFQLLDRQYLKLKVPPLPDRNAELAGGHAASPPDAVYLPEDSEQKENGTVLGEDDRMEHTEDGTPSGPEEEPVSLEFSAGITVSGKETETSAESEEGIEYIGNPNGDISTLVTAERVNVGGLIAEMAGDSILSNSFVLVTVDSGLETVDTYVGGMIGIINQRSRLENSYAAGLADADGVTGGFVAVNNGTIQNCYCTMTIGARGTIRRAFMAEGEGVLTSCVYDRQMSCSEETDSIPEELEVSTPTEALNMPSEPEFSLKGLNTNRMTGVEAEIPGNWYLVEHAYPQLEYFASSDREVIESSSRAAAIALILPENTTLKDILEEGNLVLPAEIDGHGITWEAEGNITINGNNQVIMEQNVSISANEIPRVKSILDMEPALENGGSERTEKSEETEESEEIRKNLDETVKLRASVGGVRRNFTVQAMTPRTTSYVDWGEVGRAVDTGGVLESYQPSRNGDYFEIGTPEALAWIAYKVNMGDATIQNASIRLTADINLDGKTDYGGSKVNPLLWIPIGTSTNPYKGIFEGNGHSIDYLKVEQKGYAGLFGCAGGGQ</sequence>
<gene>
    <name evidence="2" type="ORF">HMPREF9473_03517</name>
</gene>
<feature type="compositionally biased region" description="Low complexity" evidence="1">
    <location>
        <begin position="276"/>
        <end position="286"/>
    </location>
</feature>
<evidence type="ECO:0000313" key="2">
    <source>
        <dbReference type="EMBL" id="EHI58558.1"/>
    </source>
</evidence>
<evidence type="ECO:0008006" key="4">
    <source>
        <dbReference type="Google" id="ProtNLM"/>
    </source>
</evidence>
<feature type="region of interest" description="Disordered" evidence="1">
    <location>
        <begin position="186"/>
        <end position="372"/>
    </location>
</feature>
<dbReference type="RefSeq" id="WP_006781507.1">
    <property type="nucleotide sequence ID" value="NZ_CP040506.1"/>
</dbReference>